<evidence type="ECO:0000313" key="3">
    <source>
        <dbReference type="Proteomes" id="UP000057737"/>
    </source>
</evidence>
<comment type="caution">
    <text evidence="2">The sequence shown here is derived from an EMBL/GenBank/DDBJ whole genome shotgun (WGS) entry which is preliminary data.</text>
</comment>
<sequence>MTQLLLAEFTDQRRFVEAARRGRDAQYRVVEVYTPYPLEELHDELSHRESRIRPVMFVGGVLTAALAYGLEYYSAAINYPYNSGGRPLDAWPAFMLVPFATGILVAAVCGFATFLFEARLPYLSNPLFAADGYGGATQDRFVLAIECPQDGDDRSAVTKRLSDFGAISIQQVEP</sequence>
<keyword evidence="1" id="KW-0472">Membrane</keyword>
<feature type="transmembrane region" description="Helical" evidence="1">
    <location>
        <begin position="55"/>
        <end position="73"/>
    </location>
</feature>
<dbReference type="Proteomes" id="UP000057737">
    <property type="component" value="Unassembled WGS sequence"/>
</dbReference>
<evidence type="ECO:0000313" key="2">
    <source>
        <dbReference type="EMBL" id="KWV57061.1"/>
    </source>
</evidence>
<name>A0A109JXV4_9BRAD</name>
<evidence type="ECO:0008006" key="4">
    <source>
        <dbReference type="Google" id="ProtNLM"/>
    </source>
</evidence>
<protein>
    <recommendedName>
        <fullName evidence="4">Quinol:cytochrome c oxidoreductase membrane protein</fullName>
    </recommendedName>
</protein>
<dbReference type="OrthoDB" id="9792475at2"/>
<dbReference type="PANTHER" id="PTHR40394">
    <property type="entry name" value="LIPOPROTEIN-RELATED"/>
    <property type="match status" value="1"/>
</dbReference>
<gene>
    <name evidence="2" type="ORF">AS156_03620</name>
</gene>
<accession>A0A109JXV4</accession>
<dbReference type="Pfam" id="PF11821">
    <property type="entry name" value="ActD"/>
    <property type="match status" value="1"/>
</dbReference>
<dbReference type="PANTHER" id="PTHR40394:SF2">
    <property type="entry name" value="QUINOL:CYTOCHROME C OXIDOREDUCTASE MEMBRANE PROTEIN"/>
    <property type="match status" value="1"/>
</dbReference>
<keyword evidence="3" id="KW-1185">Reference proteome</keyword>
<dbReference type="EMBL" id="LNCU01000045">
    <property type="protein sequence ID" value="KWV57061.1"/>
    <property type="molecule type" value="Genomic_DNA"/>
</dbReference>
<feature type="transmembrane region" description="Helical" evidence="1">
    <location>
        <begin position="93"/>
        <end position="116"/>
    </location>
</feature>
<reference evidence="2 3" key="1">
    <citation type="submission" date="2015-11" db="EMBL/GenBank/DDBJ databases">
        <title>Draft Genome Sequence of the Strain BR 10303 (Bradyrhizobium sp.) isolated from nodules of Centrolobium paraense.</title>
        <authorList>
            <person name="Zelli J.E."/>
            <person name="Simoes-Araujo J.L."/>
            <person name="Barauna A.C."/>
            <person name="Silva K."/>
        </authorList>
    </citation>
    <scope>NUCLEOTIDE SEQUENCE [LARGE SCALE GENOMIC DNA]</scope>
    <source>
        <strain evidence="2 3">BR 10303</strain>
    </source>
</reference>
<dbReference type="AlphaFoldDB" id="A0A109JXV4"/>
<proteinExistence type="predicted"/>
<organism evidence="2 3">
    <name type="scientific">Bradyrhizobium macuxiense</name>
    <dbReference type="NCBI Taxonomy" id="1755647"/>
    <lineage>
        <taxon>Bacteria</taxon>
        <taxon>Pseudomonadati</taxon>
        <taxon>Pseudomonadota</taxon>
        <taxon>Alphaproteobacteria</taxon>
        <taxon>Hyphomicrobiales</taxon>
        <taxon>Nitrobacteraceae</taxon>
        <taxon>Bradyrhizobium</taxon>
    </lineage>
</organism>
<keyword evidence="1" id="KW-0812">Transmembrane</keyword>
<dbReference type="InterPro" id="IPR021776">
    <property type="entry name" value="ActD"/>
</dbReference>
<keyword evidence="1" id="KW-1133">Transmembrane helix</keyword>
<dbReference type="RefSeq" id="WP_066506159.1">
    <property type="nucleotide sequence ID" value="NZ_LNCU01000045.1"/>
</dbReference>
<evidence type="ECO:0000256" key="1">
    <source>
        <dbReference type="SAM" id="Phobius"/>
    </source>
</evidence>